<dbReference type="Proteomes" id="UP000297031">
    <property type="component" value="Chromosome"/>
</dbReference>
<dbReference type="OrthoDB" id="1082824at2"/>
<feature type="transmembrane region" description="Helical" evidence="1">
    <location>
        <begin position="127"/>
        <end position="147"/>
    </location>
</feature>
<keyword evidence="1" id="KW-0472">Membrane</keyword>
<keyword evidence="3" id="KW-0012">Acyltransferase</keyword>
<feature type="transmembrane region" description="Helical" evidence="1">
    <location>
        <begin position="180"/>
        <end position="200"/>
    </location>
</feature>
<keyword evidence="4" id="KW-1185">Reference proteome</keyword>
<dbReference type="InterPro" id="IPR002656">
    <property type="entry name" value="Acyl_transf_3_dom"/>
</dbReference>
<dbReference type="RefSeq" id="WP_136409826.1">
    <property type="nucleotide sequence ID" value="NZ_CP039393.1"/>
</dbReference>
<accession>A0A4P7VPL2</accession>
<dbReference type="GO" id="GO:0016747">
    <property type="term" value="F:acyltransferase activity, transferring groups other than amino-acyl groups"/>
    <property type="evidence" value="ECO:0007669"/>
    <property type="project" value="InterPro"/>
</dbReference>
<name>A0A4P7VPL2_9BACT</name>
<dbReference type="AlphaFoldDB" id="A0A4P7VPL2"/>
<feature type="transmembrane region" description="Helical" evidence="1">
    <location>
        <begin position="84"/>
        <end position="107"/>
    </location>
</feature>
<organism evidence="3 4">
    <name type="scientific">Muribaculum gordoncarteri</name>
    <dbReference type="NCBI Taxonomy" id="2530390"/>
    <lineage>
        <taxon>Bacteria</taxon>
        <taxon>Pseudomonadati</taxon>
        <taxon>Bacteroidota</taxon>
        <taxon>Bacteroidia</taxon>
        <taxon>Bacteroidales</taxon>
        <taxon>Muribaculaceae</taxon>
        <taxon>Muribaculum</taxon>
    </lineage>
</organism>
<keyword evidence="1" id="KW-1133">Transmembrane helix</keyword>
<feature type="domain" description="Acyltransferase 3" evidence="2">
    <location>
        <begin position="13"/>
        <end position="323"/>
    </location>
</feature>
<sequence length="349" mass="39347">MQPANHASQRLSNMELLRIISMLMVLAVHFDGASLGLPQLSGDVDRMTGRQAWQLATESITIIGVNCFTLLSGYFGIKLRVKSVAAYLFQCIFYAVGIATVTAIAAPNLMDYDRWLESWLVLTHTDLWYVPAYFALMLLSPFLNAGFSVMSRKSAVGVTLLFILFNIWAGWWWGGKFNPTGYTIVQLIMMYMTGRTLSLFPTLATGCGRNLTMASTGYVAATAGIFVTSLYMPSLKAFAYNAPFVLCASVALFITFMNLHMQSRAINYIARSAFAVYLLHKSPIIWTQLIKPTVYQWWQEHSLWEFSLMMTGLMIVVYIVAMLIDPLRRMLSDIFISTVTKSFRREHAE</sequence>
<protein>
    <submittedName>
        <fullName evidence="3">Acyltransferase</fullName>
    </submittedName>
</protein>
<feature type="transmembrane region" description="Helical" evidence="1">
    <location>
        <begin position="55"/>
        <end position="77"/>
    </location>
</feature>
<evidence type="ECO:0000313" key="3">
    <source>
        <dbReference type="EMBL" id="QCD34979.1"/>
    </source>
</evidence>
<gene>
    <name evidence="3" type="ORF">E7746_03320</name>
</gene>
<reference evidence="3 4" key="1">
    <citation type="submission" date="2019-02" db="EMBL/GenBank/DDBJ databases">
        <title>Isolation and identification of novel species under the genus Muribaculum.</title>
        <authorList>
            <person name="Miyake S."/>
            <person name="Ding Y."/>
            <person name="Low A."/>
            <person name="Soh M."/>
            <person name="Seedorf H."/>
        </authorList>
    </citation>
    <scope>NUCLEOTIDE SEQUENCE [LARGE SCALE GENOMIC DNA]</scope>
    <source>
        <strain evidence="3 4">TLL-A4</strain>
    </source>
</reference>
<dbReference type="EMBL" id="CP039393">
    <property type="protein sequence ID" value="QCD34979.1"/>
    <property type="molecule type" value="Genomic_DNA"/>
</dbReference>
<feature type="transmembrane region" description="Helical" evidence="1">
    <location>
        <begin position="16"/>
        <end position="35"/>
    </location>
</feature>
<proteinExistence type="predicted"/>
<feature type="transmembrane region" description="Helical" evidence="1">
    <location>
        <begin position="238"/>
        <end position="256"/>
    </location>
</feature>
<keyword evidence="1" id="KW-0812">Transmembrane</keyword>
<keyword evidence="3" id="KW-0808">Transferase</keyword>
<dbReference type="Pfam" id="PF01757">
    <property type="entry name" value="Acyl_transf_3"/>
    <property type="match status" value="1"/>
</dbReference>
<evidence type="ECO:0000313" key="4">
    <source>
        <dbReference type="Proteomes" id="UP000297031"/>
    </source>
</evidence>
<dbReference type="KEGG" id="mgod:E7746_03320"/>
<feature type="transmembrane region" description="Helical" evidence="1">
    <location>
        <begin position="268"/>
        <end position="286"/>
    </location>
</feature>
<feature type="transmembrane region" description="Helical" evidence="1">
    <location>
        <begin position="306"/>
        <end position="324"/>
    </location>
</feature>
<feature type="transmembrane region" description="Helical" evidence="1">
    <location>
        <begin position="154"/>
        <end position="174"/>
    </location>
</feature>
<feature type="transmembrane region" description="Helical" evidence="1">
    <location>
        <begin position="212"/>
        <end position="232"/>
    </location>
</feature>
<evidence type="ECO:0000259" key="2">
    <source>
        <dbReference type="Pfam" id="PF01757"/>
    </source>
</evidence>
<evidence type="ECO:0000256" key="1">
    <source>
        <dbReference type="SAM" id="Phobius"/>
    </source>
</evidence>